<comment type="caution">
    <text evidence="3">The sequence shown here is derived from an EMBL/GenBank/DDBJ whole genome shotgun (WGS) entry which is preliminary data.</text>
</comment>
<dbReference type="AlphaFoldDB" id="A0A4R0S4H8"/>
<keyword evidence="3" id="KW-0645">Protease</keyword>
<dbReference type="Gene3D" id="3.30.2400.10">
    <property type="entry name" value="Major capsid protein gp5"/>
    <property type="match status" value="1"/>
</dbReference>
<proteinExistence type="predicted"/>
<gene>
    <name evidence="3" type="ORF">MCC10002_1391</name>
</gene>
<protein>
    <submittedName>
        <fullName evidence="3">Phage prohead protease HK97 family protein</fullName>
    </submittedName>
</protein>
<dbReference type="Pfam" id="PF05065">
    <property type="entry name" value="Phage_capsid"/>
    <property type="match status" value="1"/>
</dbReference>
<accession>A0A4R0S4H8</accession>
<dbReference type="InterPro" id="IPR054612">
    <property type="entry name" value="Phage_capsid-like_C"/>
</dbReference>
<evidence type="ECO:0000313" key="3">
    <source>
        <dbReference type="EMBL" id="TCD73549.1"/>
    </source>
</evidence>
<dbReference type="EMBL" id="SHPM01000029">
    <property type="protein sequence ID" value="TCD73549.1"/>
    <property type="molecule type" value="Genomic_DNA"/>
</dbReference>
<dbReference type="RefSeq" id="WP_131308938.1">
    <property type="nucleotide sequence ID" value="NZ_SHPM01000029.1"/>
</dbReference>
<reference evidence="3 4" key="1">
    <citation type="journal article" date="2018" name="Sci. Rep.">
        <title>Genomic diversity and distribution of Bifidobacterium longum subsp. longum across the human lifespan.</title>
        <authorList>
            <person name="Odamaki T."/>
            <person name="Bottacini F."/>
            <person name="Kato K."/>
            <person name="Mitsuyama E."/>
            <person name="Yoshida K."/>
            <person name="Horigome A."/>
            <person name="Xiao J.Z."/>
            <person name="van Sinderen D."/>
        </authorList>
    </citation>
    <scope>NUCLEOTIDE SEQUENCE [LARGE SCALE GENOMIC DNA]</scope>
    <source>
        <strain evidence="3 4">MCC10002</strain>
    </source>
</reference>
<comment type="subcellular location">
    <subcellularLocation>
        <location evidence="1">Virion</location>
    </subcellularLocation>
</comment>
<organism evidence="3 4">
    <name type="scientific">Bifidobacterium longum subsp. longum</name>
    <dbReference type="NCBI Taxonomy" id="1679"/>
    <lineage>
        <taxon>Bacteria</taxon>
        <taxon>Bacillati</taxon>
        <taxon>Actinomycetota</taxon>
        <taxon>Actinomycetes</taxon>
        <taxon>Bifidobacteriales</taxon>
        <taxon>Bifidobacteriaceae</taxon>
        <taxon>Bifidobacterium</taxon>
    </lineage>
</organism>
<evidence type="ECO:0000259" key="2">
    <source>
        <dbReference type="Pfam" id="PF05065"/>
    </source>
</evidence>
<evidence type="ECO:0000256" key="1">
    <source>
        <dbReference type="ARBA" id="ARBA00004328"/>
    </source>
</evidence>
<dbReference type="InterPro" id="IPR024455">
    <property type="entry name" value="Phage_capsid"/>
</dbReference>
<evidence type="ECO:0000313" key="4">
    <source>
        <dbReference type="Proteomes" id="UP000293701"/>
    </source>
</evidence>
<feature type="domain" description="Phage capsid-like C-terminal" evidence="2">
    <location>
        <begin position="146"/>
        <end position="394"/>
    </location>
</feature>
<dbReference type="Proteomes" id="UP000293701">
    <property type="component" value="Unassembled WGS sequence"/>
</dbReference>
<dbReference type="NCBIfam" id="TIGR01554">
    <property type="entry name" value="major_cap_HK97"/>
    <property type="match status" value="1"/>
</dbReference>
<dbReference type="Gene3D" id="3.30.2320.10">
    <property type="entry name" value="hypothetical protein PF0899 domain"/>
    <property type="match status" value="1"/>
</dbReference>
<keyword evidence="3" id="KW-0378">Hydrolase</keyword>
<dbReference type="GO" id="GO:0006508">
    <property type="term" value="P:proteolysis"/>
    <property type="evidence" value="ECO:0007669"/>
    <property type="project" value="UniProtKB-KW"/>
</dbReference>
<sequence length="402" mass="43694">MGYMEKLAAEKKAVKALYDKGMENLTDDEATELKNRFEEAKRLQERVDLFKGVNDLNVDDVKPEAKTAPAAKTLGDLYAQELKKADMTVIGTKAHPFASSEFKAATDMHVAGTGTAGTGYQPVVTQIDMNGVWPYERPLVVADLFGSVTLSGNANTVEYPVYGALEGGAGTVGEGDAKPQTHLPAPRWESDSLKEVAVWWKVTDNMAEDLSYIVSEINNHARYNLQLLEETQLLSGNGSDANIKGLLSRDIQKMVQDTDSDPDRIFKARTKIALATGFRADALVINPADYEAIRLSKDANGQYYGGGYFNGQYGNGTIMQDPPLWGLKTVVTEAIAQGTALVGAFKLGGAVIRKGGLRAESTNSHSDDFTNDLITFRVRERLGLQVKYPKAFVSVALGKKAK</sequence>
<dbReference type="SUPFAM" id="SSF56563">
    <property type="entry name" value="Major capsid protein gp5"/>
    <property type="match status" value="1"/>
</dbReference>
<dbReference type="GO" id="GO:0008233">
    <property type="term" value="F:peptidase activity"/>
    <property type="evidence" value="ECO:0007669"/>
    <property type="project" value="UniProtKB-KW"/>
</dbReference>
<name>A0A4R0S4H8_BIFLL</name>